<evidence type="ECO:0000256" key="2">
    <source>
        <dbReference type="SAM" id="MobiDB-lite"/>
    </source>
</evidence>
<dbReference type="Ensembl" id="ENSCAFT00040040224.1">
    <property type="protein sequence ID" value="ENSCAFP00040035106.1"/>
    <property type="gene ID" value="ENSCAFG00040021622.1"/>
</dbReference>
<reference evidence="3" key="2">
    <citation type="submission" date="2025-08" db="UniProtKB">
        <authorList>
            <consortium name="Ensembl"/>
        </authorList>
    </citation>
    <scope>IDENTIFICATION</scope>
</reference>
<dbReference type="InterPro" id="IPR003226">
    <property type="entry name" value="MYG1_exonuclease"/>
</dbReference>
<dbReference type="Pfam" id="PF03690">
    <property type="entry name" value="MYG1_exonuc"/>
    <property type="match status" value="1"/>
</dbReference>
<sequence length="299" mass="32548">MGRGFPRALLPRCCGRRPPRGPDPGCSARSPSRRPSDPAAASWRRPESGRTTAPSTATRRWRARCCASCPSTGYGRVAPPPRPAPGLRLRDPGRPLTSCAPQDAEIVRTRDPEKLAACDVVVDVGGEYDPQRHRYDHHQRSFTETMSSLSPGKRWQTKLSSAGLVYLHFGHKLLAQLLGTSEEDSMVGTIYDKSPEALSYYFCGLGRCSPGSHHVAHHRLPWDRIPAPRSQPALPLPPDSSSARLLWTSFTRSLNSLLSPPGALPCPGHGDPRPEPLLELETFLAPKSAAPSSHVLALT</sequence>
<protein>
    <submittedName>
        <fullName evidence="3">Uncharacterized protein</fullName>
    </submittedName>
</protein>
<evidence type="ECO:0000313" key="3">
    <source>
        <dbReference type="Ensembl" id="ENSCAFP00040035106.1"/>
    </source>
</evidence>
<reference evidence="3" key="1">
    <citation type="submission" date="2018-10" db="EMBL/GenBank/DDBJ databases">
        <title>De novo assembly of a Great Dane genome.</title>
        <authorList>
            <person name="Kidd J.M."/>
            <person name="Pendleton A.L."/>
            <person name="Shen F."/>
            <person name="Emery S."/>
        </authorList>
    </citation>
    <scope>NUCLEOTIDE SEQUENCE [LARGE SCALE GENOMIC DNA]</scope>
    <source>
        <strain evidence="3">Great Dane</strain>
    </source>
</reference>
<feature type="region of interest" description="Disordered" evidence="2">
    <location>
        <begin position="76"/>
        <end position="98"/>
    </location>
</feature>
<evidence type="ECO:0000313" key="4">
    <source>
        <dbReference type="Proteomes" id="UP000694542"/>
    </source>
</evidence>
<comment type="similarity">
    <text evidence="1">Belongs to the MYG1 family.</text>
</comment>
<name>A0A8C0TCG8_CANLF</name>
<organism evidence="3 4">
    <name type="scientific">Canis lupus familiaris</name>
    <name type="common">Dog</name>
    <name type="synonym">Canis familiaris</name>
    <dbReference type="NCBI Taxonomy" id="9615"/>
    <lineage>
        <taxon>Eukaryota</taxon>
        <taxon>Metazoa</taxon>
        <taxon>Chordata</taxon>
        <taxon>Craniata</taxon>
        <taxon>Vertebrata</taxon>
        <taxon>Euteleostomi</taxon>
        <taxon>Mammalia</taxon>
        <taxon>Eutheria</taxon>
        <taxon>Laurasiatheria</taxon>
        <taxon>Carnivora</taxon>
        <taxon>Caniformia</taxon>
        <taxon>Canidae</taxon>
        <taxon>Canis</taxon>
    </lineage>
</organism>
<dbReference type="PANTHER" id="PTHR11215">
    <property type="entry name" value="METAL DEPENDENT HYDROLASE - RELATED"/>
    <property type="match status" value="1"/>
</dbReference>
<dbReference type="Proteomes" id="UP000694542">
    <property type="component" value="Chromosome 27"/>
</dbReference>
<proteinExistence type="inferred from homology"/>
<dbReference type="PANTHER" id="PTHR11215:SF1">
    <property type="entry name" value="MYG1 EXONUCLEASE"/>
    <property type="match status" value="1"/>
</dbReference>
<dbReference type="AlphaFoldDB" id="A0A8C0TCG8"/>
<accession>A0A8C0TCG8</accession>
<feature type="region of interest" description="Disordered" evidence="2">
    <location>
        <begin position="1"/>
        <end position="59"/>
    </location>
</feature>
<evidence type="ECO:0000256" key="1">
    <source>
        <dbReference type="ARBA" id="ARBA00010105"/>
    </source>
</evidence>